<dbReference type="InterPro" id="IPR009061">
    <property type="entry name" value="DNA-bd_dom_put_sf"/>
</dbReference>
<sequence>MKCKLISIREAAEALGVHVQTLRRWGREGRLLPDERTAGVHRAVEEAQVC</sequence>
<keyword evidence="2" id="KW-0238">DNA-binding</keyword>
<protein>
    <submittedName>
        <fullName evidence="2">MerR family DNA-binding transcriptional regulator</fullName>
    </submittedName>
</protein>
<evidence type="ECO:0000313" key="2">
    <source>
        <dbReference type="EMBL" id="QIK37809.1"/>
    </source>
</evidence>
<reference evidence="2" key="1">
    <citation type="journal article" date="2020" name="Int. J. Syst. Evol. Microbiol.">
        <title>Caldichromatium japonicum gen. nov., sp. nov., a novel thermophilic phototrophic purple sulphur bacterium of the Chromatiaceae isolated from Nakabusa hot springs, Japan.</title>
        <authorList>
            <person name="Saini M.K."/>
            <person name="ChihChe W."/>
            <person name="Soulier N."/>
            <person name="Sebastian A."/>
            <person name="Albert I."/>
            <person name="Thiel V."/>
            <person name="Bryant D.A."/>
            <person name="Hanada S."/>
            <person name="Tank M."/>
        </authorList>
    </citation>
    <scope>NUCLEOTIDE SEQUENCE</scope>
    <source>
        <strain evidence="2">No.7</strain>
    </source>
</reference>
<accession>A0A6G7VCM3</accession>
<dbReference type="RefSeq" id="WP_166270572.1">
    <property type="nucleotide sequence ID" value="NZ_CP048029.1"/>
</dbReference>
<dbReference type="EMBL" id="CP048029">
    <property type="protein sequence ID" value="QIK37920.1"/>
    <property type="molecule type" value="Genomic_DNA"/>
</dbReference>
<dbReference type="EMBL" id="CP048029">
    <property type="protein sequence ID" value="QIK37809.1"/>
    <property type="molecule type" value="Genomic_DNA"/>
</dbReference>
<dbReference type="InterPro" id="IPR000551">
    <property type="entry name" value="MerR-type_HTH_dom"/>
</dbReference>
<proteinExistence type="predicted"/>
<evidence type="ECO:0000313" key="3">
    <source>
        <dbReference type="EMBL" id="QIK37920.1"/>
    </source>
</evidence>
<gene>
    <name evidence="2" type="ORF">GWK36_07215</name>
    <name evidence="3" type="ORF">GWK36_07875</name>
</gene>
<dbReference type="KEGG" id="cjap:GWK36_07875"/>
<dbReference type="Proteomes" id="UP000502699">
    <property type="component" value="Chromosome"/>
</dbReference>
<dbReference type="Pfam" id="PF00376">
    <property type="entry name" value="MerR"/>
    <property type="match status" value="1"/>
</dbReference>
<dbReference type="PROSITE" id="PS50937">
    <property type="entry name" value="HTH_MERR_2"/>
    <property type="match status" value="1"/>
</dbReference>
<evidence type="ECO:0000313" key="4">
    <source>
        <dbReference type="Proteomes" id="UP000502699"/>
    </source>
</evidence>
<organism evidence="2 4">
    <name type="scientific">Caldichromatium japonicum</name>
    <dbReference type="NCBI Taxonomy" id="2699430"/>
    <lineage>
        <taxon>Bacteria</taxon>
        <taxon>Pseudomonadati</taxon>
        <taxon>Pseudomonadota</taxon>
        <taxon>Gammaproteobacteria</taxon>
        <taxon>Chromatiales</taxon>
        <taxon>Chromatiaceae</taxon>
        <taxon>Caldichromatium</taxon>
    </lineage>
</organism>
<keyword evidence="4" id="KW-1185">Reference proteome</keyword>
<dbReference type="Gene3D" id="1.10.1660.10">
    <property type="match status" value="1"/>
</dbReference>
<dbReference type="AlphaFoldDB" id="A0A6G7VCM3"/>
<name>A0A6G7VCM3_9GAMM</name>
<reference evidence="4" key="2">
    <citation type="submission" date="2020-01" db="EMBL/GenBank/DDBJ databases">
        <title>Caldichromatium gen. nov., sp. nov., a thermophilic purple sulfur bacterium member of the family Chromatiaceae isolated from Nakabusa hot spring, Japan.</title>
        <authorList>
            <person name="Saini M.K."/>
            <person name="Hanada S."/>
            <person name="Tank M."/>
        </authorList>
    </citation>
    <scope>NUCLEOTIDE SEQUENCE [LARGE SCALE GENOMIC DNA]</scope>
    <source>
        <strain evidence="4">No.7</strain>
    </source>
</reference>
<dbReference type="GO" id="GO:0006355">
    <property type="term" value="P:regulation of DNA-templated transcription"/>
    <property type="evidence" value="ECO:0007669"/>
    <property type="project" value="InterPro"/>
</dbReference>
<dbReference type="GO" id="GO:0003677">
    <property type="term" value="F:DNA binding"/>
    <property type="evidence" value="ECO:0007669"/>
    <property type="project" value="UniProtKB-KW"/>
</dbReference>
<feature type="domain" description="HTH merR-type" evidence="1">
    <location>
        <begin position="5"/>
        <end position="50"/>
    </location>
</feature>
<evidence type="ECO:0000259" key="1">
    <source>
        <dbReference type="PROSITE" id="PS50937"/>
    </source>
</evidence>
<dbReference type="SUPFAM" id="SSF46955">
    <property type="entry name" value="Putative DNA-binding domain"/>
    <property type="match status" value="1"/>
</dbReference>
<dbReference type="KEGG" id="cjap:GWK36_07215"/>